<proteinExistence type="predicted"/>
<reference evidence="1 4" key="1">
    <citation type="submission" date="2023-02" db="EMBL/GenBank/DDBJ databases">
        <title>Pathogen: clinical or host-associated sample.</title>
        <authorList>
            <person name="Hergert J."/>
            <person name="Casey R."/>
            <person name="Wagner J."/>
            <person name="Young E.L."/>
            <person name="Oakeson K.F."/>
        </authorList>
    </citation>
    <scope>NUCLEOTIDE SEQUENCE</scope>
    <source>
        <strain evidence="2 4">2022CK-00829</strain>
        <strain evidence="1">2022CK-00830</strain>
        <plasmid evidence="1">unnamed1</plasmid>
        <plasmid evidence="2 4">unnamed2</plasmid>
    </source>
</reference>
<accession>A0AAX3N6X8</accession>
<dbReference type="RefSeq" id="WP_205055011.1">
    <property type="nucleotide sequence ID" value="NZ_CP118102.1"/>
</dbReference>
<dbReference type="EMBL" id="CP118102">
    <property type="protein sequence ID" value="WDH85423.1"/>
    <property type="molecule type" value="Genomic_DNA"/>
</dbReference>
<organism evidence="1 3">
    <name type="scientific">Paenibacillus urinalis</name>
    <dbReference type="NCBI Taxonomy" id="521520"/>
    <lineage>
        <taxon>Bacteria</taxon>
        <taxon>Bacillati</taxon>
        <taxon>Bacillota</taxon>
        <taxon>Bacilli</taxon>
        <taxon>Bacillales</taxon>
        <taxon>Paenibacillaceae</taxon>
        <taxon>Paenibacillus</taxon>
    </lineage>
</organism>
<keyword evidence="1" id="KW-0614">Plasmid</keyword>
<evidence type="ECO:0000313" key="1">
    <source>
        <dbReference type="EMBL" id="WDH85423.1"/>
    </source>
</evidence>
<evidence type="ECO:0000313" key="4">
    <source>
        <dbReference type="Proteomes" id="UP001221519"/>
    </source>
</evidence>
<dbReference type="Proteomes" id="UP001220962">
    <property type="component" value="Plasmid unnamed1"/>
</dbReference>
<dbReference type="Proteomes" id="UP001221519">
    <property type="component" value="Plasmid unnamed2"/>
</dbReference>
<dbReference type="EMBL" id="CP118110">
    <property type="protein sequence ID" value="WDI05389.1"/>
    <property type="molecule type" value="Genomic_DNA"/>
</dbReference>
<name>A0AAX3N6X8_9BACL</name>
<keyword evidence="4" id="KW-1185">Reference proteome</keyword>
<protein>
    <submittedName>
        <fullName evidence="1">Uncharacterized protein</fullName>
    </submittedName>
</protein>
<dbReference type="AlphaFoldDB" id="A0AAX3N6X8"/>
<sequence length="49" mass="5666">MGKWFKKQKSVITKIPVGERVGPTKELQEIMKKAEKILGKKINGDKNRR</sequence>
<evidence type="ECO:0000313" key="3">
    <source>
        <dbReference type="Proteomes" id="UP001220962"/>
    </source>
</evidence>
<evidence type="ECO:0000313" key="2">
    <source>
        <dbReference type="EMBL" id="WDI05389.1"/>
    </source>
</evidence>
<geneLocation type="plasmid" evidence="1 3">
    <name>unnamed1</name>
</geneLocation>
<geneLocation type="plasmid" evidence="2 4">
    <name>unnamed2</name>
</geneLocation>
<gene>
    <name evidence="1" type="ORF">PUW23_25640</name>
    <name evidence="2" type="ORF">PUW25_26720</name>
</gene>